<feature type="signal peptide" evidence="1">
    <location>
        <begin position="1"/>
        <end position="19"/>
    </location>
</feature>
<feature type="chain" id="PRO_5040951645" evidence="1">
    <location>
        <begin position="20"/>
        <end position="327"/>
    </location>
</feature>
<accession>A0A9W8NLJ4</accession>
<gene>
    <name evidence="2" type="ORF">NPX13_g1725</name>
</gene>
<evidence type="ECO:0000256" key="1">
    <source>
        <dbReference type="SAM" id="SignalP"/>
    </source>
</evidence>
<dbReference type="AlphaFoldDB" id="A0A9W8NLJ4"/>
<reference evidence="2" key="1">
    <citation type="submission" date="2022-07" db="EMBL/GenBank/DDBJ databases">
        <title>Genome Sequence of Xylaria arbuscula.</title>
        <authorList>
            <person name="Buettner E."/>
        </authorList>
    </citation>
    <scope>NUCLEOTIDE SEQUENCE</scope>
    <source>
        <strain evidence="2">VT107</strain>
    </source>
</reference>
<proteinExistence type="predicted"/>
<keyword evidence="1" id="KW-0732">Signal</keyword>
<dbReference type="EMBL" id="JANPWZ010000164">
    <property type="protein sequence ID" value="KAJ3578839.1"/>
    <property type="molecule type" value="Genomic_DNA"/>
</dbReference>
<sequence>MHSHLYTLASIGGITSVLALEATVDGAISTFGSVSELPLHGQGTLAEFEATLANCTNSTGTYVIAGPNISEPFSPTSTLDGWSWSITVAELPVNTALHSTPDDIYNSSYYFTAGQIRLNVPSSLVDSKGNVKVDDSWRMCLFGWDLSNSPYPEKLRSDNGTCASILTEECIADIKKSVNDTVNSVNSQCTCPTISEIPSCSKIEDAASLFNNSCFASTFDAKRIREIQEGKTAWEAFGSFDAYQRGNDTVYNNIGSVAWPVIASFGRSNQVSGEVPEEGVITLSCVRAADAAPGSKAPTGDDESNGTHLSGNWPITIMALAFCMLML</sequence>
<comment type="caution">
    <text evidence="2">The sequence shown here is derived from an EMBL/GenBank/DDBJ whole genome shotgun (WGS) entry which is preliminary data.</text>
</comment>
<evidence type="ECO:0000313" key="3">
    <source>
        <dbReference type="Proteomes" id="UP001148614"/>
    </source>
</evidence>
<dbReference type="Proteomes" id="UP001148614">
    <property type="component" value="Unassembled WGS sequence"/>
</dbReference>
<keyword evidence="3" id="KW-1185">Reference proteome</keyword>
<organism evidence="2 3">
    <name type="scientific">Xylaria arbuscula</name>
    <dbReference type="NCBI Taxonomy" id="114810"/>
    <lineage>
        <taxon>Eukaryota</taxon>
        <taxon>Fungi</taxon>
        <taxon>Dikarya</taxon>
        <taxon>Ascomycota</taxon>
        <taxon>Pezizomycotina</taxon>
        <taxon>Sordariomycetes</taxon>
        <taxon>Xylariomycetidae</taxon>
        <taxon>Xylariales</taxon>
        <taxon>Xylariaceae</taxon>
        <taxon>Xylaria</taxon>
    </lineage>
</organism>
<evidence type="ECO:0000313" key="2">
    <source>
        <dbReference type="EMBL" id="KAJ3578839.1"/>
    </source>
</evidence>
<protein>
    <submittedName>
        <fullName evidence="2">Uncharacterized protein</fullName>
    </submittedName>
</protein>
<name>A0A9W8NLJ4_9PEZI</name>